<protein>
    <submittedName>
        <fullName evidence="3">Uncharacterized protein</fullName>
    </submittedName>
</protein>
<reference evidence="3" key="1">
    <citation type="journal article" date="2023" name="G3 (Bethesda)">
        <title>A reference genome for the long-term kleptoplast-retaining sea slug Elysia crispata morphotype clarki.</title>
        <authorList>
            <person name="Eastman K.E."/>
            <person name="Pendleton A.L."/>
            <person name="Shaikh M.A."/>
            <person name="Suttiyut T."/>
            <person name="Ogas R."/>
            <person name="Tomko P."/>
            <person name="Gavelis G."/>
            <person name="Widhalm J.R."/>
            <person name="Wisecaver J.H."/>
        </authorList>
    </citation>
    <scope>NUCLEOTIDE SEQUENCE</scope>
    <source>
        <strain evidence="3">ECLA1</strain>
    </source>
</reference>
<sequence length="150" mass="16473">MTTHGHKQGVGTVTTNNPVRINSSHSGAPLQRASEVHLSPESGMGGGQSVHPTHSWGTEKSVQELLRFKSHNVRRQDKRAAQNLTSLFAAKTTIKQLQNRVSTLEKQLQNLTPSASCKRDTHILSLKTINLSLLCARLQKMKRTGCSLRG</sequence>
<feature type="region of interest" description="Disordered" evidence="2">
    <location>
        <begin position="1"/>
        <end position="34"/>
    </location>
</feature>
<gene>
    <name evidence="3" type="ORF">RRG08_058549</name>
</gene>
<feature type="compositionally biased region" description="Polar residues" evidence="2">
    <location>
        <begin position="11"/>
        <end position="26"/>
    </location>
</feature>
<dbReference type="AlphaFoldDB" id="A0AAE1DXB4"/>
<evidence type="ECO:0000256" key="2">
    <source>
        <dbReference type="SAM" id="MobiDB-lite"/>
    </source>
</evidence>
<keyword evidence="1" id="KW-0175">Coiled coil</keyword>
<comment type="caution">
    <text evidence="3">The sequence shown here is derived from an EMBL/GenBank/DDBJ whole genome shotgun (WGS) entry which is preliminary data.</text>
</comment>
<dbReference type="EMBL" id="JAWDGP010001963">
    <property type="protein sequence ID" value="KAK3786496.1"/>
    <property type="molecule type" value="Genomic_DNA"/>
</dbReference>
<feature type="coiled-coil region" evidence="1">
    <location>
        <begin position="87"/>
        <end position="114"/>
    </location>
</feature>
<keyword evidence="4" id="KW-1185">Reference proteome</keyword>
<accession>A0AAE1DXB4</accession>
<evidence type="ECO:0000256" key="1">
    <source>
        <dbReference type="SAM" id="Coils"/>
    </source>
</evidence>
<dbReference type="Proteomes" id="UP001283361">
    <property type="component" value="Unassembled WGS sequence"/>
</dbReference>
<evidence type="ECO:0000313" key="3">
    <source>
        <dbReference type="EMBL" id="KAK3786496.1"/>
    </source>
</evidence>
<organism evidence="3 4">
    <name type="scientific">Elysia crispata</name>
    <name type="common">lettuce slug</name>
    <dbReference type="NCBI Taxonomy" id="231223"/>
    <lineage>
        <taxon>Eukaryota</taxon>
        <taxon>Metazoa</taxon>
        <taxon>Spiralia</taxon>
        <taxon>Lophotrochozoa</taxon>
        <taxon>Mollusca</taxon>
        <taxon>Gastropoda</taxon>
        <taxon>Heterobranchia</taxon>
        <taxon>Euthyneura</taxon>
        <taxon>Panpulmonata</taxon>
        <taxon>Sacoglossa</taxon>
        <taxon>Placobranchoidea</taxon>
        <taxon>Plakobranchidae</taxon>
        <taxon>Elysia</taxon>
    </lineage>
</organism>
<proteinExistence type="predicted"/>
<evidence type="ECO:0000313" key="4">
    <source>
        <dbReference type="Proteomes" id="UP001283361"/>
    </source>
</evidence>
<name>A0AAE1DXB4_9GAST</name>